<evidence type="ECO:0000313" key="10">
    <source>
        <dbReference type="Proteomes" id="UP000323565"/>
    </source>
</evidence>
<accession>A0A417Z600</accession>
<keyword evidence="3 5" id="KW-1133">Transmembrane helix</keyword>
<feature type="domain" description="RDD" evidence="6">
    <location>
        <begin position="33"/>
        <end position="160"/>
    </location>
</feature>
<evidence type="ECO:0000256" key="1">
    <source>
        <dbReference type="ARBA" id="ARBA00004141"/>
    </source>
</evidence>
<keyword evidence="4 5" id="KW-0472">Membrane</keyword>
<dbReference type="EMBL" id="CP043031">
    <property type="protein sequence ID" value="QEH93769.1"/>
    <property type="molecule type" value="Genomic_DNA"/>
</dbReference>
<dbReference type="Proteomes" id="UP000323565">
    <property type="component" value="Chromosome"/>
</dbReference>
<evidence type="ECO:0000313" key="8">
    <source>
        <dbReference type="EMBL" id="RHW45921.1"/>
    </source>
</evidence>
<gene>
    <name evidence="8" type="ORF">D1832_07945</name>
    <name evidence="7" type="ORF">FV141_09685</name>
</gene>
<evidence type="ECO:0000256" key="5">
    <source>
        <dbReference type="SAM" id="Phobius"/>
    </source>
</evidence>
<organism evidence="8 9">
    <name type="scientific">Dermacoccus abyssi</name>
    <dbReference type="NCBI Taxonomy" id="322596"/>
    <lineage>
        <taxon>Bacteria</taxon>
        <taxon>Bacillati</taxon>
        <taxon>Actinomycetota</taxon>
        <taxon>Actinomycetes</taxon>
        <taxon>Micrococcales</taxon>
        <taxon>Dermacoccaceae</taxon>
        <taxon>Dermacoccus</taxon>
    </lineage>
</organism>
<dbReference type="PANTHER" id="PTHR38480">
    <property type="entry name" value="SLR0254 PROTEIN"/>
    <property type="match status" value="1"/>
</dbReference>
<keyword evidence="2 5" id="KW-0812">Transmembrane</keyword>
<comment type="subcellular location">
    <subcellularLocation>
        <location evidence="1">Membrane</location>
        <topology evidence="1">Multi-pass membrane protein</topology>
    </subcellularLocation>
</comment>
<protein>
    <submittedName>
        <fullName evidence="8">RDD family protein</fullName>
    </submittedName>
</protein>
<feature type="transmembrane region" description="Helical" evidence="5">
    <location>
        <begin position="73"/>
        <end position="91"/>
    </location>
</feature>
<sequence>MAHVDDRELRPLRDLTGPAQITGEAVALDLPPAGVGMRILGVIIDLIVWAVTFFCLNWAALKLVGTASDAVRAGWSIVVLVTSFVLLPTVVETLTLGRSLGKLILGMRVVRTDGGAISFRHALVRSFVGFVEIIGTAGMVALITATLTSRARRLGDLAAGTYVVRETRGLTLPPPAQMPRQLAAWADSPAVVSPLPQDLAARMAFLVRQQHVMRTPAFNAVVTQTLREVLPHVTPPPPPGHDPFAVLVAISVLRRDADARRIERDARIRRSVLGR</sequence>
<feature type="transmembrane region" description="Helical" evidence="5">
    <location>
        <begin position="39"/>
        <end position="61"/>
    </location>
</feature>
<dbReference type="GO" id="GO:0016020">
    <property type="term" value="C:membrane"/>
    <property type="evidence" value="ECO:0007669"/>
    <property type="project" value="UniProtKB-SubCell"/>
</dbReference>
<dbReference type="Proteomes" id="UP000285376">
    <property type="component" value="Unassembled WGS sequence"/>
</dbReference>
<evidence type="ECO:0000313" key="9">
    <source>
        <dbReference type="Proteomes" id="UP000285376"/>
    </source>
</evidence>
<reference evidence="7 10" key="2">
    <citation type="submission" date="2019-08" db="EMBL/GenBank/DDBJ databases">
        <title>Dermacoccus abyssi strain HZAU 226, whole genome Nanopore sequencing project.</title>
        <authorList>
            <person name="Guo A."/>
            <person name="Zhang X."/>
            <person name="Ruan Y."/>
            <person name="Liu W."/>
            <person name="Chen Q."/>
            <person name="Gu L."/>
        </authorList>
    </citation>
    <scope>NUCLEOTIDE SEQUENCE [LARGE SCALE GENOMIC DNA]</scope>
    <source>
        <strain evidence="7 10">HZAU 226</strain>
    </source>
</reference>
<evidence type="ECO:0000313" key="7">
    <source>
        <dbReference type="EMBL" id="QEH93769.1"/>
    </source>
</evidence>
<dbReference type="RefSeq" id="WP_047311856.1">
    <property type="nucleotide sequence ID" value="NZ_CBCRVH010000005.1"/>
</dbReference>
<dbReference type="InterPro" id="IPR010432">
    <property type="entry name" value="RDD"/>
</dbReference>
<feature type="transmembrane region" description="Helical" evidence="5">
    <location>
        <begin position="127"/>
        <end position="147"/>
    </location>
</feature>
<name>A0A417Z600_9MICO</name>
<evidence type="ECO:0000256" key="3">
    <source>
        <dbReference type="ARBA" id="ARBA00022989"/>
    </source>
</evidence>
<evidence type="ECO:0000259" key="6">
    <source>
        <dbReference type="Pfam" id="PF06271"/>
    </source>
</evidence>
<dbReference type="PANTHER" id="PTHR38480:SF1">
    <property type="entry name" value="SLR0254 PROTEIN"/>
    <property type="match status" value="1"/>
</dbReference>
<dbReference type="AlphaFoldDB" id="A0A417Z600"/>
<keyword evidence="10" id="KW-1185">Reference proteome</keyword>
<dbReference type="Pfam" id="PF06271">
    <property type="entry name" value="RDD"/>
    <property type="match status" value="1"/>
</dbReference>
<evidence type="ECO:0000256" key="4">
    <source>
        <dbReference type="ARBA" id="ARBA00023136"/>
    </source>
</evidence>
<proteinExistence type="predicted"/>
<reference evidence="8 9" key="1">
    <citation type="submission" date="2018-08" db="EMBL/GenBank/DDBJ databases">
        <title>Whole genome sequence analysis of Dermacoccus abyssi bacteria isolated from Deep Mariana trench Micromonospora spp reveals genes involved in the environmental adaptation and production of secondary metabolites.</title>
        <authorList>
            <person name="Abdel-Mageed W.M."/>
            <person name="Lehri B."/>
            <person name="Nouioui I."/>
            <person name="Goodfellow I."/>
            <person name="Jaspars M."/>
            <person name="Karlyshev A."/>
        </authorList>
    </citation>
    <scope>NUCLEOTIDE SEQUENCE [LARGE SCALE GENOMIC DNA]</scope>
    <source>
        <strain evidence="8 9">MT1.1</strain>
    </source>
</reference>
<evidence type="ECO:0000256" key="2">
    <source>
        <dbReference type="ARBA" id="ARBA00022692"/>
    </source>
</evidence>
<dbReference type="EMBL" id="QWLM01000007">
    <property type="protein sequence ID" value="RHW45921.1"/>
    <property type="molecule type" value="Genomic_DNA"/>
</dbReference>